<feature type="region of interest" description="Disordered" evidence="1">
    <location>
        <begin position="451"/>
        <end position="483"/>
    </location>
</feature>
<dbReference type="Proteomes" id="UP001221142">
    <property type="component" value="Unassembled WGS sequence"/>
</dbReference>
<reference evidence="2" key="1">
    <citation type="submission" date="2023-03" db="EMBL/GenBank/DDBJ databases">
        <title>Massive genome expansion in bonnet fungi (Mycena s.s.) driven by repeated elements and novel gene families across ecological guilds.</title>
        <authorList>
            <consortium name="Lawrence Berkeley National Laboratory"/>
            <person name="Harder C.B."/>
            <person name="Miyauchi S."/>
            <person name="Viragh M."/>
            <person name="Kuo A."/>
            <person name="Thoen E."/>
            <person name="Andreopoulos B."/>
            <person name="Lu D."/>
            <person name="Skrede I."/>
            <person name="Drula E."/>
            <person name="Henrissat B."/>
            <person name="Morin E."/>
            <person name="Kohler A."/>
            <person name="Barry K."/>
            <person name="LaButti K."/>
            <person name="Morin E."/>
            <person name="Salamov A."/>
            <person name="Lipzen A."/>
            <person name="Mereny Z."/>
            <person name="Hegedus B."/>
            <person name="Baldrian P."/>
            <person name="Stursova M."/>
            <person name="Weitz H."/>
            <person name="Taylor A."/>
            <person name="Grigoriev I.V."/>
            <person name="Nagy L.G."/>
            <person name="Martin F."/>
            <person name="Kauserud H."/>
        </authorList>
    </citation>
    <scope>NUCLEOTIDE SEQUENCE</scope>
    <source>
        <strain evidence="2">9284</strain>
    </source>
</reference>
<name>A0AAD7FMF5_9AGAR</name>
<dbReference type="AlphaFoldDB" id="A0AAD7FMF5"/>
<evidence type="ECO:0000313" key="2">
    <source>
        <dbReference type="EMBL" id="KAJ7628644.1"/>
    </source>
</evidence>
<feature type="compositionally biased region" description="Low complexity" evidence="1">
    <location>
        <begin position="459"/>
        <end position="474"/>
    </location>
</feature>
<feature type="compositionally biased region" description="Low complexity" evidence="1">
    <location>
        <begin position="333"/>
        <end position="368"/>
    </location>
</feature>
<dbReference type="EMBL" id="JARKIF010000010">
    <property type="protein sequence ID" value="KAJ7628644.1"/>
    <property type="molecule type" value="Genomic_DNA"/>
</dbReference>
<gene>
    <name evidence="2" type="ORF">FB45DRAFT_41930</name>
</gene>
<proteinExistence type="predicted"/>
<keyword evidence="3" id="KW-1185">Reference proteome</keyword>
<evidence type="ECO:0000313" key="3">
    <source>
        <dbReference type="Proteomes" id="UP001221142"/>
    </source>
</evidence>
<feature type="compositionally biased region" description="Basic and acidic residues" evidence="1">
    <location>
        <begin position="184"/>
        <end position="203"/>
    </location>
</feature>
<feature type="region of interest" description="Disordered" evidence="1">
    <location>
        <begin position="165"/>
        <end position="412"/>
    </location>
</feature>
<accession>A0AAD7FMF5</accession>
<organism evidence="2 3">
    <name type="scientific">Roridomyces roridus</name>
    <dbReference type="NCBI Taxonomy" id="1738132"/>
    <lineage>
        <taxon>Eukaryota</taxon>
        <taxon>Fungi</taxon>
        <taxon>Dikarya</taxon>
        <taxon>Basidiomycota</taxon>
        <taxon>Agaricomycotina</taxon>
        <taxon>Agaricomycetes</taxon>
        <taxon>Agaricomycetidae</taxon>
        <taxon>Agaricales</taxon>
        <taxon>Marasmiineae</taxon>
        <taxon>Mycenaceae</taxon>
        <taxon>Roridomyces</taxon>
    </lineage>
</organism>
<evidence type="ECO:0000256" key="1">
    <source>
        <dbReference type="SAM" id="MobiDB-lite"/>
    </source>
</evidence>
<feature type="compositionally biased region" description="Polar residues" evidence="1">
    <location>
        <begin position="369"/>
        <end position="385"/>
    </location>
</feature>
<comment type="caution">
    <text evidence="2">The sequence shown here is derived from an EMBL/GenBank/DDBJ whole genome shotgun (WGS) entry which is preliminary data.</text>
</comment>
<feature type="compositionally biased region" description="Polar residues" evidence="1">
    <location>
        <begin position="311"/>
        <end position="326"/>
    </location>
</feature>
<sequence>MQSQQQVVFGAVSAAHGLVRACRILAGTNSPAGSPSSFSATSNTLFSAYSPRHLTPNKSPSLALRVTPPARALFDAAAVCGWAALRYPAEVFAPGAREGLSAAVTLLRGDANVFVAWTGRGEALRVLEGLARRAGIPNPGCNGASVLPTPPMPGILKRKHSMVNGASEGQDGKAESTSLAATRDMLRDGKGLKDKEREKEKAQERKKRAGYPPVGIRVRAGKDGGPASPVSPLGLGRKTSVSKTVGSPLGVVPPPPRTDDMGYYSQQPQRASSIPQTPSSMEYNAVSTSSLVPLETTGSMDYSRRSFSDAPPSQQQGYAGDSTSSALYDLPRAGSYDADSGAAAYTSAGSPYGSSSNGNAGALSQANSPYTTSASAGISTPTFGANSAHHPSPPYPASPQVQAPGAYYTPGTYESQYEPQLAIDIPAPPLYEKHTQMYEVKPGMDHRYQLEQESRHGLPWQSPDEQQQQSYQWPTDDFKFYAQ</sequence>
<protein>
    <submittedName>
        <fullName evidence="2">Uncharacterized protein</fullName>
    </submittedName>
</protein>
<feature type="compositionally biased region" description="Polar residues" evidence="1">
    <location>
        <begin position="264"/>
        <end position="300"/>
    </location>
</feature>